<comment type="caution">
    <text evidence="1">The sequence shown here is derived from an EMBL/GenBank/DDBJ whole genome shotgun (WGS) entry which is preliminary data.</text>
</comment>
<dbReference type="AlphaFoldDB" id="A0A8T0H9J2"/>
<keyword evidence="2" id="KW-1185">Reference proteome</keyword>
<proteinExistence type="predicted"/>
<name>A0A8T0H9J2_CERPU</name>
<dbReference type="EMBL" id="CM026428">
    <property type="protein sequence ID" value="KAG0566998.1"/>
    <property type="molecule type" value="Genomic_DNA"/>
</dbReference>
<accession>A0A8T0H9J2</accession>
<reference evidence="1" key="1">
    <citation type="submission" date="2020-06" db="EMBL/GenBank/DDBJ databases">
        <title>WGS assembly of Ceratodon purpureus strain R40.</title>
        <authorList>
            <person name="Carey S.B."/>
            <person name="Jenkins J."/>
            <person name="Shu S."/>
            <person name="Lovell J.T."/>
            <person name="Sreedasyam A."/>
            <person name="Maumus F."/>
            <person name="Tiley G.P."/>
            <person name="Fernandez-Pozo N."/>
            <person name="Barry K."/>
            <person name="Chen C."/>
            <person name="Wang M."/>
            <person name="Lipzen A."/>
            <person name="Daum C."/>
            <person name="Saski C.A."/>
            <person name="Payton A.C."/>
            <person name="Mcbreen J.C."/>
            <person name="Conrad R.E."/>
            <person name="Kollar L.M."/>
            <person name="Olsson S."/>
            <person name="Huttunen S."/>
            <person name="Landis J.B."/>
            <person name="Wickett N.J."/>
            <person name="Johnson M.G."/>
            <person name="Rensing S.A."/>
            <person name="Grimwood J."/>
            <person name="Schmutz J."/>
            <person name="Mcdaniel S.F."/>
        </authorList>
    </citation>
    <scope>NUCLEOTIDE SEQUENCE</scope>
    <source>
        <strain evidence="1">R40</strain>
    </source>
</reference>
<protein>
    <submittedName>
        <fullName evidence="1">Uncharacterized protein</fullName>
    </submittedName>
</protein>
<gene>
    <name evidence="1" type="ORF">KC19_7G102900</name>
</gene>
<evidence type="ECO:0000313" key="2">
    <source>
        <dbReference type="Proteomes" id="UP000822688"/>
    </source>
</evidence>
<sequence>MRSNTSRCISSSRTASYLLLLAGNNLSDVKGVCKSIPSPKSQTSWRDLLYHVKLHAANSQNPKSLTTALVQSMSQKSIIGRRM</sequence>
<organism evidence="1 2">
    <name type="scientific">Ceratodon purpureus</name>
    <name type="common">Fire moss</name>
    <name type="synonym">Dicranum purpureum</name>
    <dbReference type="NCBI Taxonomy" id="3225"/>
    <lineage>
        <taxon>Eukaryota</taxon>
        <taxon>Viridiplantae</taxon>
        <taxon>Streptophyta</taxon>
        <taxon>Embryophyta</taxon>
        <taxon>Bryophyta</taxon>
        <taxon>Bryophytina</taxon>
        <taxon>Bryopsida</taxon>
        <taxon>Dicranidae</taxon>
        <taxon>Pseudoditrichales</taxon>
        <taxon>Ditrichaceae</taxon>
        <taxon>Ceratodon</taxon>
    </lineage>
</organism>
<dbReference type="Proteomes" id="UP000822688">
    <property type="component" value="Chromosome 7"/>
</dbReference>
<evidence type="ECO:0000313" key="1">
    <source>
        <dbReference type="EMBL" id="KAG0566998.1"/>
    </source>
</evidence>